<accession>A0A1X7VAR7</accession>
<dbReference type="eggNOG" id="ENOG502SFYE">
    <property type="taxonomic scope" value="Eukaryota"/>
</dbReference>
<evidence type="ECO:0000256" key="2">
    <source>
        <dbReference type="PIRSR" id="PIRSR640198-2"/>
    </source>
</evidence>
<protein>
    <recommendedName>
        <fullName evidence="3">Fido domain-containing protein</fullName>
    </recommendedName>
</protein>
<dbReference type="AlphaFoldDB" id="A0A1X7VAR7"/>
<keyword evidence="2" id="KW-0547">Nucleotide-binding</keyword>
<dbReference type="Gene3D" id="1.10.3290.10">
    <property type="entry name" value="Fido-like domain"/>
    <property type="match status" value="1"/>
</dbReference>
<organism evidence="4">
    <name type="scientific">Amphimedon queenslandica</name>
    <name type="common">Sponge</name>
    <dbReference type="NCBI Taxonomy" id="400682"/>
    <lineage>
        <taxon>Eukaryota</taxon>
        <taxon>Metazoa</taxon>
        <taxon>Porifera</taxon>
        <taxon>Demospongiae</taxon>
        <taxon>Heteroscleromorpha</taxon>
        <taxon>Haplosclerida</taxon>
        <taxon>Niphatidae</taxon>
        <taxon>Amphimedon</taxon>
    </lineage>
</organism>
<evidence type="ECO:0000259" key="3">
    <source>
        <dbReference type="PROSITE" id="PS51459"/>
    </source>
</evidence>
<dbReference type="PANTHER" id="PTHR13504">
    <property type="entry name" value="FIDO DOMAIN-CONTAINING PROTEIN DDB_G0283145"/>
    <property type="match status" value="1"/>
</dbReference>
<dbReference type="InterPro" id="IPR003812">
    <property type="entry name" value="Fido"/>
</dbReference>
<keyword evidence="2" id="KW-0067">ATP-binding</keyword>
<dbReference type="OrthoDB" id="439046at2759"/>
<dbReference type="InterPro" id="IPR040198">
    <property type="entry name" value="Fido_containing"/>
</dbReference>
<dbReference type="PANTHER" id="PTHR13504:SF38">
    <property type="entry name" value="FIDO DOMAIN-CONTAINING PROTEIN"/>
    <property type="match status" value="1"/>
</dbReference>
<dbReference type="STRING" id="400682.A0A1X7VAR7"/>
<dbReference type="SUPFAM" id="SSF140931">
    <property type="entry name" value="Fic-like"/>
    <property type="match status" value="1"/>
</dbReference>
<dbReference type="EnsemblMetazoa" id="Aqu2.1.36617_001">
    <property type="protein sequence ID" value="Aqu2.1.36617_001"/>
    <property type="gene ID" value="Aqu2.1.36617"/>
</dbReference>
<proteinExistence type="predicted"/>
<feature type="binding site" evidence="2">
    <location>
        <begin position="242"/>
        <end position="249"/>
    </location>
    <ligand>
        <name>ATP</name>
        <dbReference type="ChEBI" id="CHEBI:30616"/>
    </ligand>
</feature>
<dbReference type="InParanoid" id="A0A1X7VAR7"/>
<dbReference type="Pfam" id="PF02661">
    <property type="entry name" value="Fic"/>
    <property type="match status" value="1"/>
</dbReference>
<dbReference type="PROSITE" id="PS51459">
    <property type="entry name" value="FIDO"/>
    <property type="match status" value="1"/>
</dbReference>
<evidence type="ECO:0000256" key="1">
    <source>
        <dbReference type="PIRSR" id="PIRSR640198-1"/>
    </source>
</evidence>
<dbReference type="GO" id="GO:0005524">
    <property type="term" value="F:ATP binding"/>
    <property type="evidence" value="ECO:0007669"/>
    <property type="project" value="UniProtKB-KW"/>
</dbReference>
<name>A0A1X7VAR7_AMPQE</name>
<dbReference type="InterPro" id="IPR036597">
    <property type="entry name" value="Fido-like_dom_sf"/>
</dbReference>
<reference evidence="4" key="1">
    <citation type="submission" date="2017-05" db="UniProtKB">
        <authorList>
            <consortium name="EnsemblMetazoa"/>
        </authorList>
    </citation>
    <scope>IDENTIFICATION</scope>
</reference>
<feature type="active site" evidence="1">
    <location>
        <position position="238"/>
    </location>
</feature>
<sequence>MALQASPQLQVDPNQTALYDKNSFLFRRIEKSPAYALSYCEGMLEKFRASDESSTFVDRMKMFQKERCMQLVWASDKFKDKPVEENITKQHLSSKYDEMMLQSNLLNKEDRDRFLDKIAGTMKPHTDAEKDRYTKDQLEQHLLALCFVINKAQAGDDLTEDFIQQTHQILMNGLTADGEEIPAGIYRQCSVSANGHTYPLYTCIPAEVPEIVRQHNESKGSDKYERASKLLSRILCLHPFRDGNGRVARLLWNFSLISDGVPFPIMPFPSTRKPYKDYITCITKDRELLHGRYMSGMTLISVMTVWNNFVLNLQFEAKDLYKDISAWLKDIEH</sequence>
<evidence type="ECO:0000313" key="4">
    <source>
        <dbReference type="EnsemblMetazoa" id="Aqu2.1.36617_001"/>
    </source>
</evidence>
<feature type="domain" description="Fido" evidence="3">
    <location>
        <begin position="158"/>
        <end position="312"/>
    </location>
</feature>